<keyword evidence="2" id="KW-1185">Reference proteome</keyword>
<evidence type="ECO:0000313" key="2">
    <source>
        <dbReference type="Proteomes" id="UP001163324"/>
    </source>
</evidence>
<evidence type="ECO:0000313" key="1">
    <source>
        <dbReference type="EMBL" id="KAI9900505.1"/>
    </source>
</evidence>
<name>A0ACC0V259_9HYPO</name>
<comment type="caution">
    <text evidence="1">The sequence shown here is derived from an EMBL/GenBank/DDBJ whole genome shotgun (WGS) entry which is preliminary data.</text>
</comment>
<dbReference type="Proteomes" id="UP001163324">
    <property type="component" value="Chromosome 4"/>
</dbReference>
<gene>
    <name evidence="1" type="ORF">N3K66_004767</name>
</gene>
<proteinExistence type="predicted"/>
<organism evidence="1 2">
    <name type="scientific">Trichothecium roseum</name>
    <dbReference type="NCBI Taxonomy" id="47278"/>
    <lineage>
        <taxon>Eukaryota</taxon>
        <taxon>Fungi</taxon>
        <taxon>Dikarya</taxon>
        <taxon>Ascomycota</taxon>
        <taxon>Pezizomycotina</taxon>
        <taxon>Sordariomycetes</taxon>
        <taxon>Hypocreomycetidae</taxon>
        <taxon>Hypocreales</taxon>
        <taxon>Hypocreales incertae sedis</taxon>
        <taxon>Trichothecium</taxon>
    </lineage>
</organism>
<sequence>MQNLQRIARRAPWRAAAPSRSLCTIVTSATNTTNTMMAPRAQRFSYSTLSEAVTSTPEEAQASAPPAESATESAPAEYTDSSSSSNSSVSTPPPDDVPPPTSSSSSPSSSSTPSSYSTTSAARKSPYVSSRAAKPASTTTTSAAAAPTTATSRRATSSSSSTSATGSSSSGLPVYKAKTIADGKAVKDETNRHALDVDWTSSYHGVSTKPVTKQQFDVLMKPLVESDIEVKPDGIIYLPEIKYRRILNEAFGPMGWGLIPRGEAVIGSNIVTREYALVVDGRFVSQVQGENAYYNADGLPSAVEGCKSNALMRCCKDLGIASELWDPVFIRSFRKKSMESAWVEHFSTKKKRIMWFRKGAVEVPAGYKKT</sequence>
<protein>
    <submittedName>
        <fullName evidence="1">Uncharacterized protein</fullName>
    </submittedName>
</protein>
<accession>A0ACC0V259</accession>
<dbReference type="EMBL" id="CM047943">
    <property type="protein sequence ID" value="KAI9900505.1"/>
    <property type="molecule type" value="Genomic_DNA"/>
</dbReference>
<reference evidence="1" key="1">
    <citation type="submission" date="2022-10" db="EMBL/GenBank/DDBJ databases">
        <title>Complete Genome of Trichothecium roseum strain YXFP-22015, a Plant Pathogen Isolated from Citrus.</title>
        <authorList>
            <person name="Wang Y."/>
            <person name="Zhu L."/>
        </authorList>
    </citation>
    <scope>NUCLEOTIDE SEQUENCE</scope>
    <source>
        <strain evidence="1">YXFP-22015</strain>
    </source>
</reference>